<reference evidence="3 4" key="1">
    <citation type="submission" date="2019-01" db="EMBL/GenBank/DDBJ databases">
        <title>Draft genome sequence of Cellulomonas takizawaensis strain TKZ-21.</title>
        <authorList>
            <person name="Yamamura H."/>
            <person name="Hayashi T."/>
            <person name="Hamada M."/>
            <person name="Serisawa Y."/>
            <person name="Matsuyama K."/>
            <person name="Nakagawa Y."/>
            <person name="Otoguro M."/>
            <person name="Yanagida F."/>
            <person name="Hayakawa M."/>
        </authorList>
    </citation>
    <scope>NUCLEOTIDE SEQUENCE [LARGE SCALE GENOMIC DNA]</scope>
    <source>
        <strain evidence="3 4">NBRC12680</strain>
    </source>
</reference>
<gene>
    <name evidence="3" type="ORF">CBZ_31170</name>
</gene>
<feature type="transmembrane region" description="Helical" evidence="1">
    <location>
        <begin position="21"/>
        <end position="46"/>
    </location>
</feature>
<keyword evidence="1" id="KW-1133">Transmembrane helix</keyword>
<dbReference type="AlphaFoldDB" id="A0A402DV98"/>
<keyword evidence="4" id="KW-1185">Reference proteome</keyword>
<name>A0A402DV98_9CELL</name>
<protein>
    <recommendedName>
        <fullName evidence="2">TadE-like domain-containing protein</fullName>
    </recommendedName>
</protein>
<comment type="caution">
    <text evidence="3">The sequence shown here is derived from an EMBL/GenBank/DDBJ whole genome shotgun (WGS) entry which is preliminary data.</text>
</comment>
<proteinExistence type="predicted"/>
<accession>A0A402DV98</accession>
<sequence length="120" mass="12577">MTLRRALRRAPRRRDDRGSSAIEMLGLVPVFVAVVLAVLQVVAVGMTAHAANQAVRDGARAASLGRSVPAAVDASLPNGLRAAQISYPAGAVRIDVPVPKIAIFPSFTVSRQAVMPRTAP</sequence>
<keyword evidence="1" id="KW-0472">Membrane</keyword>
<evidence type="ECO:0000256" key="1">
    <source>
        <dbReference type="SAM" id="Phobius"/>
    </source>
</evidence>
<feature type="domain" description="TadE-like" evidence="2">
    <location>
        <begin position="18"/>
        <end position="60"/>
    </location>
</feature>
<evidence type="ECO:0000259" key="2">
    <source>
        <dbReference type="Pfam" id="PF07811"/>
    </source>
</evidence>
<dbReference type="Proteomes" id="UP000289954">
    <property type="component" value="Unassembled WGS sequence"/>
</dbReference>
<evidence type="ECO:0000313" key="3">
    <source>
        <dbReference type="EMBL" id="GCE78061.1"/>
    </source>
</evidence>
<dbReference type="EMBL" id="BIMR01000300">
    <property type="protein sequence ID" value="GCE78061.1"/>
    <property type="molecule type" value="Genomic_DNA"/>
</dbReference>
<keyword evidence="1" id="KW-0812">Transmembrane</keyword>
<dbReference type="InterPro" id="IPR012495">
    <property type="entry name" value="TadE-like_dom"/>
</dbReference>
<evidence type="ECO:0000313" key="4">
    <source>
        <dbReference type="Proteomes" id="UP000289954"/>
    </source>
</evidence>
<dbReference type="RefSeq" id="WP_165446831.1">
    <property type="nucleotide sequence ID" value="NZ_BIMR01000300.1"/>
</dbReference>
<organism evidence="3 4">
    <name type="scientific">Cellulomonas biazotea</name>
    <dbReference type="NCBI Taxonomy" id="1709"/>
    <lineage>
        <taxon>Bacteria</taxon>
        <taxon>Bacillati</taxon>
        <taxon>Actinomycetota</taxon>
        <taxon>Actinomycetes</taxon>
        <taxon>Micrococcales</taxon>
        <taxon>Cellulomonadaceae</taxon>
        <taxon>Cellulomonas</taxon>
    </lineage>
</organism>
<dbReference type="Pfam" id="PF07811">
    <property type="entry name" value="TadE"/>
    <property type="match status" value="1"/>
</dbReference>